<reference evidence="2" key="2">
    <citation type="submission" date="2020-09" db="EMBL/GenBank/DDBJ databases">
        <authorList>
            <person name="Sun Q."/>
            <person name="Zhou Y."/>
        </authorList>
    </citation>
    <scope>NUCLEOTIDE SEQUENCE</scope>
    <source>
        <strain evidence="2">CGMCC 4.7201</strain>
    </source>
</reference>
<dbReference type="RefSeq" id="WP_189135292.1">
    <property type="nucleotide sequence ID" value="NZ_BMMS01000039.1"/>
</dbReference>
<dbReference type="Proteomes" id="UP000641932">
    <property type="component" value="Unassembled WGS sequence"/>
</dbReference>
<evidence type="ECO:0000256" key="1">
    <source>
        <dbReference type="SAM" id="MobiDB-lite"/>
    </source>
</evidence>
<comment type="caution">
    <text evidence="2">The sequence shown here is derived from an EMBL/GenBank/DDBJ whole genome shotgun (WGS) entry which is preliminary data.</text>
</comment>
<evidence type="ECO:0000313" key="3">
    <source>
        <dbReference type="Proteomes" id="UP000641932"/>
    </source>
</evidence>
<evidence type="ECO:0000313" key="2">
    <source>
        <dbReference type="EMBL" id="GGO98686.1"/>
    </source>
</evidence>
<proteinExistence type="predicted"/>
<organism evidence="2 3">
    <name type="scientific">Wenjunlia tyrosinilytica</name>
    <dbReference type="NCBI Taxonomy" id="1544741"/>
    <lineage>
        <taxon>Bacteria</taxon>
        <taxon>Bacillati</taxon>
        <taxon>Actinomycetota</taxon>
        <taxon>Actinomycetes</taxon>
        <taxon>Kitasatosporales</taxon>
        <taxon>Streptomycetaceae</taxon>
        <taxon>Wenjunlia</taxon>
    </lineage>
</organism>
<feature type="region of interest" description="Disordered" evidence="1">
    <location>
        <begin position="51"/>
        <end position="71"/>
    </location>
</feature>
<accession>A0A917ZXN4</accession>
<reference evidence="2" key="1">
    <citation type="journal article" date="2014" name="Int. J. Syst. Evol. Microbiol.">
        <title>Complete genome sequence of Corynebacterium casei LMG S-19264T (=DSM 44701T), isolated from a smear-ripened cheese.</title>
        <authorList>
            <consortium name="US DOE Joint Genome Institute (JGI-PGF)"/>
            <person name="Walter F."/>
            <person name="Albersmeier A."/>
            <person name="Kalinowski J."/>
            <person name="Ruckert C."/>
        </authorList>
    </citation>
    <scope>NUCLEOTIDE SEQUENCE</scope>
    <source>
        <strain evidence="2">CGMCC 4.7201</strain>
    </source>
</reference>
<keyword evidence="3" id="KW-1185">Reference proteome</keyword>
<feature type="compositionally biased region" description="Polar residues" evidence="1">
    <location>
        <begin position="51"/>
        <end position="66"/>
    </location>
</feature>
<name>A0A917ZXN4_9ACTN</name>
<gene>
    <name evidence="2" type="ORF">GCM10012280_63400</name>
</gene>
<protein>
    <submittedName>
        <fullName evidence="2">Uncharacterized protein</fullName>
    </submittedName>
</protein>
<feature type="region of interest" description="Disordered" evidence="1">
    <location>
        <begin position="1"/>
        <end position="21"/>
    </location>
</feature>
<dbReference type="AlphaFoldDB" id="A0A917ZXN4"/>
<dbReference type="EMBL" id="BMMS01000039">
    <property type="protein sequence ID" value="GGO98686.1"/>
    <property type="molecule type" value="Genomic_DNA"/>
</dbReference>
<sequence length="98" mass="10914">MSTTAQRTVLERFPPGRPRGAWPAEEYAAQQRAQDQDTCVVMDLRTDQSLSVTDSHPLTPPTQSAVPASRARRSVVIPFREQEPSMARITVGIEPARR</sequence>